<dbReference type="PANTHER" id="PTHR43591:SF10">
    <property type="entry name" value="ABC TRANSMEMBRANE TYPE-1 DOMAIN-CONTAINING PROTEIN-RELATED"/>
    <property type="match status" value="1"/>
</dbReference>
<organism evidence="3 4">
    <name type="scientific">Pleurostoma richardsiae</name>
    <dbReference type="NCBI Taxonomy" id="41990"/>
    <lineage>
        <taxon>Eukaryota</taxon>
        <taxon>Fungi</taxon>
        <taxon>Dikarya</taxon>
        <taxon>Ascomycota</taxon>
        <taxon>Pezizomycotina</taxon>
        <taxon>Sordariomycetes</taxon>
        <taxon>Sordariomycetidae</taxon>
        <taxon>Calosphaeriales</taxon>
        <taxon>Pleurostomataceae</taxon>
        <taxon>Pleurostoma</taxon>
    </lineage>
</organism>
<dbReference type="CDD" id="cd02440">
    <property type="entry name" value="AdoMet_MTases"/>
    <property type="match status" value="1"/>
</dbReference>
<evidence type="ECO:0000256" key="1">
    <source>
        <dbReference type="ARBA" id="ARBA00038158"/>
    </source>
</evidence>
<sequence>MASSPPAELPVQLATNPQDEANQAATEQAPPILVDPGLEQDDNVDSAFGGDIASSTVSLTASVRQYRVLQGRTYQSSVTNNYWAPNDDQQNHGLDLFHNAVTVLQEDRLFLAPIGENPHRVLDVGTGTGIWAIDFADAFPGTTVIGTDISPIQPTWIPPNLKFEIDDMNLTWTWPENYFDFVHLRALYGSVCDWEKLYKEAFRCLRPGGWIQDFEMDPKLEFTSFTPEEKHIADAWGELFIEAGKKTGCSFDIARGYKMKRSMEAAGFVDLVEKDTTMPCGVWPSDATSQRAGSLLQAFLHTSLDGLSTYLGTELVNRTAACPSIKVTVIYGRKPSS</sequence>
<dbReference type="EMBL" id="JANBVO010000070">
    <property type="protein sequence ID" value="KAJ9131227.1"/>
    <property type="molecule type" value="Genomic_DNA"/>
</dbReference>
<comment type="similarity">
    <text evidence="1">Belongs to the methyltransferase superfamily. LaeA methyltransferase family.</text>
</comment>
<keyword evidence="3" id="KW-0489">Methyltransferase</keyword>
<dbReference type="GO" id="GO:0008168">
    <property type="term" value="F:methyltransferase activity"/>
    <property type="evidence" value="ECO:0007669"/>
    <property type="project" value="UniProtKB-KW"/>
</dbReference>
<protein>
    <submittedName>
        <fullName evidence="3">Methyltransferase domain-containing protein</fullName>
    </submittedName>
</protein>
<dbReference type="GO" id="GO:0032259">
    <property type="term" value="P:methylation"/>
    <property type="evidence" value="ECO:0007669"/>
    <property type="project" value="UniProtKB-KW"/>
</dbReference>
<keyword evidence="3" id="KW-0808">Transferase</keyword>
<name>A0AA38VGV9_9PEZI</name>
<feature type="region of interest" description="Disordered" evidence="2">
    <location>
        <begin position="1"/>
        <end position="49"/>
    </location>
</feature>
<dbReference type="AlphaFoldDB" id="A0AA38VGV9"/>
<dbReference type="SUPFAM" id="SSF53335">
    <property type="entry name" value="S-adenosyl-L-methionine-dependent methyltransferases"/>
    <property type="match status" value="1"/>
</dbReference>
<reference evidence="3" key="1">
    <citation type="submission" date="2022-07" db="EMBL/GenBank/DDBJ databases">
        <title>Fungi with potential for degradation of polypropylene.</title>
        <authorList>
            <person name="Gostincar C."/>
        </authorList>
    </citation>
    <scope>NUCLEOTIDE SEQUENCE</scope>
    <source>
        <strain evidence="3">EXF-13308</strain>
    </source>
</reference>
<evidence type="ECO:0000313" key="3">
    <source>
        <dbReference type="EMBL" id="KAJ9131227.1"/>
    </source>
</evidence>
<gene>
    <name evidence="3" type="ORF">NKR23_g11797</name>
</gene>
<accession>A0AA38VGV9</accession>
<dbReference type="Pfam" id="PF13489">
    <property type="entry name" value="Methyltransf_23"/>
    <property type="match status" value="1"/>
</dbReference>
<proteinExistence type="inferred from homology"/>
<dbReference type="InterPro" id="IPR029063">
    <property type="entry name" value="SAM-dependent_MTases_sf"/>
</dbReference>
<feature type="compositionally biased region" description="Polar residues" evidence="2">
    <location>
        <begin position="13"/>
        <end position="26"/>
    </location>
</feature>
<dbReference type="Proteomes" id="UP001174694">
    <property type="component" value="Unassembled WGS sequence"/>
</dbReference>
<comment type="caution">
    <text evidence="3">The sequence shown here is derived from an EMBL/GenBank/DDBJ whole genome shotgun (WGS) entry which is preliminary data.</text>
</comment>
<evidence type="ECO:0000313" key="4">
    <source>
        <dbReference type="Proteomes" id="UP001174694"/>
    </source>
</evidence>
<dbReference type="Gene3D" id="3.40.50.150">
    <property type="entry name" value="Vaccinia Virus protein VP39"/>
    <property type="match status" value="1"/>
</dbReference>
<dbReference type="PANTHER" id="PTHR43591">
    <property type="entry name" value="METHYLTRANSFERASE"/>
    <property type="match status" value="1"/>
</dbReference>
<keyword evidence="4" id="KW-1185">Reference proteome</keyword>
<evidence type="ECO:0000256" key="2">
    <source>
        <dbReference type="SAM" id="MobiDB-lite"/>
    </source>
</evidence>